<gene>
    <name evidence="1" type="ORF">RaK2_00248</name>
</gene>
<accession>H6X455</accession>
<proteinExistence type="predicted"/>
<dbReference type="GeneID" id="14012836"/>
<keyword evidence="2" id="KW-1185">Reference proteome</keyword>
<protein>
    <submittedName>
        <fullName evidence="1">Uncharacterized protein</fullName>
    </submittedName>
</protein>
<sequence>MTLRLITEVDKSVSELTNEELNKLDWSSVPKSQLPSISDDRLMKCPIDILTQSFSCDNYSNDLCLYILTSKIKKCKDFRNGYALYHLLSNFFNPDFIKNNKKEILEMLKRHEEIHSTVTFPSVIQYLMKHGIISFFDLNMTFETINDTWDALESNIPQEDWIKLITRTNYLYSTLTEHHSIQNNVIPLSTENLWKCGIKINPVVDLSWVKNGTDECDDDYVEILLEDLIEQLNCTSITWDEVLEKFNTYKLDRDNNPPYGVNFISTVWEHHIIDTKFELNRDDFFKKNLHLYKTIG</sequence>
<organism evidence="1 2">
    <name type="scientific">Klebsiella phage vB_KleM_RaK2</name>
    <dbReference type="NCBI Taxonomy" id="1147094"/>
    <lineage>
        <taxon>Viruses</taxon>
        <taxon>Duplodnaviria</taxon>
        <taxon>Heunggongvirae</taxon>
        <taxon>Uroviricota</taxon>
        <taxon>Caudoviricetes</taxon>
        <taxon>Alcyoneusvirus</taxon>
        <taxon>Alcyoneusvirus RaK2</taxon>
    </lineage>
</organism>
<evidence type="ECO:0000313" key="2">
    <source>
        <dbReference type="Proteomes" id="UP000007524"/>
    </source>
</evidence>
<reference evidence="1 2" key="1">
    <citation type="journal article" date="2012" name="J. Virol.">
        <title>Genome of Klebsiella sp.-Infecting Bacteriophage vB_KleM_RaK2.</title>
        <authorList>
            <person name="Simoliunas E."/>
            <person name="Kaliniene L."/>
            <person name="Truncaite L."/>
            <person name="Klausa V."/>
            <person name="Zajanckauskaite A."/>
            <person name="Meskys R."/>
        </authorList>
    </citation>
    <scope>NUCLEOTIDE SEQUENCE [LARGE SCALE GENOMIC DNA]</scope>
</reference>
<name>H6X455_9CAUD</name>
<dbReference type="Proteomes" id="UP000007524">
    <property type="component" value="Segment"/>
</dbReference>
<evidence type="ECO:0000313" key="1">
    <source>
        <dbReference type="EMBL" id="AFA44521.1"/>
    </source>
</evidence>
<dbReference type="RefSeq" id="YP_007007403.1">
    <property type="nucleotide sequence ID" value="NC_019526.1"/>
</dbReference>
<dbReference type="KEGG" id="vg:14012836"/>
<dbReference type="EMBL" id="JQ513383">
    <property type="protein sequence ID" value="AFA44521.1"/>
    <property type="molecule type" value="Genomic_DNA"/>
</dbReference>